<comment type="caution">
    <text evidence="2">The sequence shown here is derived from an EMBL/GenBank/DDBJ whole genome shotgun (WGS) entry which is preliminary data.</text>
</comment>
<dbReference type="AlphaFoldDB" id="W1Y9D2"/>
<organism evidence="2">
    <name type="scientific">human gut metagenome</name>
    <dbReference type="NCBI Taxonomy" id="408170"/>
    <lineage>
        <taxon>unclassified sequences</taxon>
        <taxon>metagenomes</taxon>
        <taxon>organismal metagenomes</taxon>
    </lineage>
</organism>
<keyword evidence="1" id="KW-1133">Transmembrane helix</keyword>
<proteinExistence type="predicted"/>
<evidence type="ECO:0000313" key="2">
    <source>
        <dbReference type="EMBL" id="ETJ39132.1"/>
    </source>
</evidence>
<feature type="transmembrane region" description="Helical" evidence="1">
    <location>
        <begin position="54"/>
        <end position="73"/>
    </location>
</feature>
<name>W1Y9D2_9ZZZZ</name>
<gene>
    <name evidence="2" type="ORF">Q604_UNBC06911G0004</name>
</gene>
<keyword evidence="1" id="KW-0812">Transmembrane</keyword>
<accession>W1Y9D2</accession>
<reference evidence="2" key="1">
    <citation type="submission" date="2013-12" db="EMBL/GenBank/DDBJ databases">
        <title>A Varibaculum cambriense genome reconstructed from a premature infant gut community with otherwise low bacterial novelty that shifts toward anaerobic metabolism during the third week of life.</title>
        <authorList>
            <person name="Brown C.T."/>
            <person name="Sharon I."/>
            <person name="Thomas B.C."/>
            <person name="Castelle C.J."/>
            <person name="Morowitz M.J."/>
            <person name="Banfield J.F."/>
        </authorList>
    </citation>
    <scope>NUCLEOTIDE SEQUENCE</scope>
</reference>
<feature type="transmembrane region" description="Helical" evidence="1">
    <location>
        <begin position="20"/>
        <end position="42"/>
    </location>
</feature>
<dbReference type="EMBL" id="AZMM01006911">
    <property type="protein sequence ID" value="ETJ39132.1"/>
    <property type="molecule type" value="Genomic_DNA"/>
</dbReference>
<protein>
    <submittedName>
        <fullName evidence="2">Uncharacterized protein</fullName>
    </submittedName>
</protein>
<evidence type="ECO:0000256" key="1">
    <source>
        <dbReference type="SAM" id="Phobius"/>
    </source>
</evidence>
<feature type="transmembrane region" description="Helical" evidence="1">
    <location>
        <begin position="79"/>
        <end position="100"/>
    </location>
</feature>
<sequence>MGAYMDKKNDNIAKKMYIKILIVLFSVSAVVAIGGSVIKQILRGYGYVFRSWLNITYLVAWVLMIGLILIIPFTYLNVWLGGIIIPFVLFVAFIWGNIGYNKEIRKGEYIVTETQQIGEKAIRYYEDINIFFMKFHHEEYVR</sequence>
<keyword evidence="1" id="KW-0472">Membrane</keyword>